<dbReference type="Proteomes" id="UP000886501">
    <property type="component" value="Unassembled WGS sequence"/>
</dbReference>
<evidence type="ECO:0000313" key="1">
    <source>
        <dbReference type="EMBL" id="KAF9652595.1"/>
    </source>
</evidence>
<organism evidence="1 2">
    <name type="scientific">Thelephora ganbajun</name>
    <name type="common">Ganba fungus</name>
    <dbReference type="NCBI Taxonomy" id="370292"/>
    <lineage>
        <taxon>Eukaryota</taxon>
        <taxon>Fungi</taxon>
        <taxon>Dikarya</taxon>
        <taxon>Basidiomycota</taxon>
        <taxon>Agaricomycotina</taxon>
        <taxon>Agaricomycetes</taxon>
        <taxon>Thelephorales</taxon>
        <taxon>Thelephoraceae</taxon>
        <taxon>Thelephora</taxon>
    </lineage>
</organism>
<keyword evidence="2" id="KW-1185">Reference proteome</keyword>
<dbReference type="EMBL" id="MU117968">
    <property type="protein sequence ID" value="KAF9652595.1"/>
    <property type="molecule type" value="Genomic_DNA"/>
</dbReference>
<reference evidence="1" key="1">
    <citation type="submission" date="2019-10" db="EMBL/GenBank/DDBJ databases">
        <authorList>
            <consortium name="DOE Joint Genome Institute"/>
            <person name="Kuo A."/>
            <person name="Miyauchi S."/>
            <person name="Kiss E."/>
            <person name="Drula E."/>
            <person name="Kohler A."/>
            <person name="Sanchez-Garcia M."/>
            <person name="Andreopoulos B."/>
            <person name="Barry K.W."/>
            <person name="Bonito G."/>
            <person name="Buee M."/>
            <person name="Carver A."/>
            <person name="Chen C."/>
            <person name="Cichocki N."/>
            <person name="Clum A."/>
            <person name="Culley D."/>
            <person name="Crous P.W."/>
            <person name="Fauchery L."/>
            <person name="Girlanda M."/>
            <person name="Hayes R."/>
            <person name="Keri Z."/>
            <person name="Labutti K."/>
            <person name="Lipzen A."/>
            <person name="Lombard V."/>
            <person name="Magnuson J."/>
            <person name="Maillard F."/>
            <person name="Morin E."/>
            <person name="Murat C."/>
            <person name="Nolan M."/>
            <person name="Ohm R."/>
            <person name="Pangilinan J."/>
            <person name="Pereira M."/>
            <person name="Perotto S."/>
            <person name="Peter M."/>
            <person name="Riley R."/>
            <person name="Sitrit Y."/>
            <person name="Stielow B."/>
            <person name="Szollosi G."/>
            <person name="Zifcakova L."/>
            <person name="Stursova M."/>
            <person name="Spatafora J.W."/>
            <person name="Tedersoo L."/>
            <person name="Vaario L.-M."/>
            <person name="Yamada A."/>
            <person name="Yan M."/>
            <person name="Wang P."/>
            <person name="Xu J."/>
            <person name="Bruns T."/>
            <person name="Baldrian P."/>
            <person name="Vilgalys R."/>
            <person name="Henrissat B."/>
            <person name="Grigoriev I.V."/>
            <person name="Hibbett D."/>
            <person name="Nagy L.G."/>
            <person name="Martin F.M."/>
        </authorList>
    </citation>
    <scope>NUCLEOTIDE SEQUENCE</scope>
    <source>
        <strain evidence="1">P2</strain>
    </source>
</reference>
<sequence length="239" mass="26172">MTPFDRSKKPYSRPASRPADGAWQHDLHEKAAPAPHKPPVSNQVQDENNRIMVTNLHYELTPKDLMSVFGNVGTLVREPLIRYDRSGRSSGVAIITYETPEEASRAIARFNGATANGQMMTVEYAPIPTKPKRRAVSAPTSLIDRISKPPLLERLGESKKTPESTVPRKPRGGGPIRTKGTRPPRPGPKKPKTAEELDKELDSFMNDDSRPKPARKEGEVAVTASSSQTGADGDVEMAT</sequence>
<proteinExistence type="predicted"/>
<name>A0ACB6ZRX2_THEGA</name>
<gene>
    <name evidence="1" type="ORF">BDM02DRAFT_3088804</name>
</gene>
<accession>A0ACB6ZRX2</accession>
<protein>
    <submittedName>
        <fullName evidence="1">RNA-binding domain-containing protein</fullName>
    </submittedName>
</protein>
<evidence type="ECO:0000313" key="2">
    <source>
        <dbReference type="Proteomes" id="UP000886501"/>
    </source>
</evidence>
<reference evidence="1" key="2">
    <citation type="journal article" date="2020" name="Nat. Commun.">
        <title>Large-scale genome sequencing of mycorrhizal fungi provides insights into the early evolution of symbiotic traits.</title>
        <authorList>
            <person name="Miyauchi S."/>
            <person name="Kiss E."/>
            <person name="Kuo A."/>
            <person name="Drula E."/>
            <person name="Kohler A."/>
            <person name="Sanchez-Garcia M."/>
            <person name="Morin E."/>
            <person name="Andreopoulos B."/>
            <person name="Barry K.W."/>
            <person name="Bonito G."/>
            <person name="Buee M."/>
            <person name="Carver A."/>
            <person name="Chen C."/>
            <person name="Cichocki N."/>
            <person name="Clum A."/>
            <person name="Culley D."/>
            <person name="Crous P.W."/>
            <person name="Fauchery L."/>
            <person name="Girlanda M."/>
            <person name="Hayes R.D."/>
            <person name="Keri Z."/>
            <person name="LaButti K."/>
            <person name="Lipzen A."/>
            <person name="Lombard V."/>
            <person name="Magnuson J."/>
            <person name="Maillard F."/>
            <person name="Murat C."/>
            <person name="Nolan M."/>
            <person name="Ohm R.A."/>
            <person name="Pangilinan J."/>
            <person name="Pereira M.F."/>
            <person name="Perotto S."/>
            <person name="Peter M."/>
            <person name="Pfister S."/>
            <person name="Riley R."/>
            <person name="Sitrit Y."/>
            <person name="Stielow J.B."/>
            <person name="Szollosi G."/>
            <person name="Zifcakova L."/>
            <person name="Stursova M."/>
            <person name="Spatafora J.W."/>
            <person name="Tedersoo L."/>
            <person name="Vaario L.M."/>
            <person name="Yamada A."/>
            <person name="Yan M."/>
            <person name="Wang P."/>
            <person name="Xu J."/>
            <person name="Bruns T."/>
            <person name="Baldrian P."/>
            <person name="Vilgalys R."/>
            <person name="Dunand C."/>
            <person name="Henrissat B."/>
            <person name="Grigoriev I.V."/>
            <person name="Hibbett D."/>
            <person name="Nagy L.G."/>
            <person name="Martin F.M."/>
        </authorList>
    </citation>
    <scope>NUCLEOTIDE SEQUENCE</scope>
    <source>
        <strain evidence="1">P2</strain>
    </source>
</reference>
<comment type="caution">
    <text evidence="1">The sequence shown here is derived from an EMBL/GenBank/DDBJ whole genome shotgun (WGS) entry which is preliminary data.</text>
</comment>